<evidence type="ECO:0000256" key="1">
    <source>
        <dbReference type="SAM" id="MobiDB-lite"/>
    </source>
</evidence>
<keyword evidence="3" id="KW-1185">Reference proteome</keyword>
<feature type="compositionally biased region" description="Acidic residues" evidence="1">
    <location>
        <begin position="99"/>
        <end position="112"/>
    </location>
</feature>
<name>A0ABS8T871_DATST</name>
<evidence type="ECO:0000313" key="3">
    <source>
        <dbReference type="Proteomes" id="UP000823775"/>
    </source>
</evidence>
<dbReference type="Proteomes" id="UP000823775">
    <property type="component" value="Unassembled WGS sequence"/>
</dbReference>
<sequence length="124" mass="13838">MAPPPLRRYGLHWVTEKEDRILTLGLGFMFNVPGDCNLNMGVDVTKTKEPKGINGPVLTVNERNARIDEMLSHLVGLGYKEPLDDDVAMEDEMARVDSDIESSDDDEEDFEMGEAVLAPTNDEE</sequence>
<proteinExistence type="predicted"/>
<accession>A0ABS8T871</accession>
<feature type="region of interest" description="Disordered" evidence="1">
    <location>
        <begin position="98"/>
        <end position="124"/>
    </location>
</feature>
<reference evidence="2 3" key="1">
    <citation type="journal article" date="2021" name="BMC Genomics">
        <title>Datura genome reveals duplications of psychoactive alkaloid biosynthetic genes and high mutation rate following tissue culture.</title>
        <authorList>
            <person name="Rajewski A."/>
            <person name="Carter-House D."/>
            <person name="Stajich J."/>
            <person name="Litt A."/>
        </authorList>
    </citation>
    <scope>NUCLEOTIDE SEQUENCE [LARGE SCALE GENOMIC DNA]</scope>
    <source>
        <strain evidence="2">AR-01</strain>
    </source>
</reference>
<comment type="caution">
    <text evidence="2">The sequence shown here is derived from an EMBL/GenBank/DDBJ whole genome shotgun (WGS) entry which is preliminary data.</text>
</comment>
<organism evidence="2 3">
    <name type="scientific">Datura stramonium</name>
    <name type="common">Jimsonweed</name>
    <name type="synonym">Common thornapple</name>
    <dbReference type="NCBI Taxonomy" id="4076"/>
    <lineage>
        <taxon>Eukaryota</taxon>
        <taxon>Viridiplantae</taxon>
        <taxon>Streptophyta</taxon>
        <taxon>Embryophyta</taxon>
        <taxon>Tracheophyta</taxon>
        <taxon>Spermatophyta</taxon>
        <taxon>Magnoliopsida</taxon>
        <taxon>eudicotyledons</taxon>
        <taxon>Gunneridae</taxon>
        <taxon>Pentapetalae</taxon>
        <taxon>asterids</taxon>
        <taxon>lamiids</taxon>
        <taxon>Solanales</taxon>
        <taxon>Solanaceae</taxon>
        <taxon>Solanoideae</taxon>
        <taxon>Datureae</taxon>
        <taxon>Datura</taxon>
    </lineage>
</organism>
<evidence type="ECO:0000313" key="2">
    <source>
        <dbReference type="EMBL" id="MCD7467609.1"/>
    </source>
</evidence>
<dbReference type="EMBL" id="JACEIK010001250">
    <property type="protein sequence ID" value="MCD7467609.1"/>
    <property type="molecule type" value="Genomic_DNA"/>
</dbReference>
<protein>
    <submittedName>
        <fullName evidence="2">Uncharacterized protein</fullName>
    </submittedName>
</protein>
<gene>
    <name evidence="2" type="ORF">HAX54_005149</name>
</gene>